<dbReference type="Pfam" id="PF00583">
    <property type="entry name" value="Acetyltransf_1"/>
    <property type="match status" value="1"/>
</dbReference>
<dbReference type="EMBL" id="BAAAQD010000005">
    <property type="protein sequence ID" value="GAA1514864.1"/>
    <property type="molecule type" value="Genomic_DNA"/>
</dbReference>
<accession>A0ABP4L1Z4</accession>
<dbReference type="RefSeq" id="WP_344502686.1">
    <property type="nucleotide sequence ID" value="NZ_BAAAQD010000005.1"/>
</dbReference>
<dbReference type="CDD" id="cd04301">
    <property type="entry name" value="NAT_SF"/>
    <property type="match status" value="1"/>
</dbReference>
<name>A0ABP4L1Z4_9ACTN</name>
<evidence type="ECO:0000313" key="2">
    <source>
        <dbReference type="EMBL" id="GAA1514864.1"/>
    </source>
</evidence>
<feature type="domain" description="N-acetyltransferase" evidence="1">
    <location>
        <begin position="4"/>
        <end position="159"/>
    </location>
</feature>
<comment type="caution">
    <text evidence="2">The sequence shown here is derived from an EMBL/GenBank/DDBJ whole genome shotgun (WGS) entry which is preliminary data.</text>
</comment>
<dbReference type="SUPFAM" id="SSF55729">
    <property type="entry name" value="Acyl-CoA N-acyltransferases (Nat)"/>
    <property type="match status" value="1"/>
</dbReference>
<dbReference type="Proteomes" id="UP001501470">
    <property type="component" value="Unassembled WGS sequence"/>
</dbReference>
<dbReference type="Gene3D" id="3.40.630.30">
    <property type="match status" value="1"/>
</dbReference>
<evidence type="ECO:0000259" key="1">
    <source>
        <dbReference type="PROSITE" id="PS51186"/>
    </source>
</evidence>
<gene>
    <name evidence="2" type="ORF">GCM10009827_032050</name>
</gene>
<dbReference type="InterPro" id="IPR000182">
    <property type="entry name" value="GNAT_dom"/>
</dbReference>
<protein>
    <submittedName>
        <fullName evidence="2">GNAT family N-acetyltransferase</fullName>
    </submittedName>
</protein>
<reference evidence="3" key="1">
    <citation type="journal article" date="2019" name="Int. J. Syst. Evol. Microbiol.">
        <title>The Global Catalogue of Microorganisms (GCM) 10K type strain sequencing project: providing services to taxonomists for standard genome sequencing and annotation.</title>
        <authorList>
            <consortium name="The Broad Institute Genomics Platform"/>
            <consortium name="The Broad Institute Genome Sequencing Center for Infectious Disease"/>
            <person name="Wu L."/>
            <person name="Ma J."/>
        </authorList>
    </citation>
    <scope>NUCLEOTIDE SEQUENCE [LARGE SCALE GENOMIC DNA]</scope>
    <source>
        <strain evidence="3">JCM 15933</strain>
    </source>
</reference>
<proteinExistence type="predicted"/>
<sequence>MIEVHARRATAADAGELVRLRMVMFQAMDGVVLEPGDWAEQTASSLRRRLPGDDARTAAFVVDRPGEPGRLAACAVGVIDERLGSPSNPTGLSGYVFNVSTDDGYRRRGFSKACVAALLGWFRDNGVVRAQLHASEEGYDLYRGFGFRDVDHPSMVIAL</sequence>
<organism evidence="2 3">
    <name type="scientific">Dactylosporangium maewongense</name>
    <dbReference type="NCBI Taxonomy" id="634393"/>
    <lineage>
        <taxon>Bacteria</taxon>
        <taxon>Bacillati</taxon>
        <taxon>Actinomycetota</taxon>
        <taxon>Actinomycetes</taxon>
        <taxon>Micromonosporales</taxon>
        <taxon>Micromonosporaceae</taxon>
        <taxon>Dactylosporangium</taxon>
    </lineage>
</organism>
<dbReference type="InterPro" id="IPR016181">
    <property type="entry name" value="Acyl_CoA_acyltransferase"/>
</dbReference>
<keyword evidence="3" id="KW-1185">Reference proteome</keyword>
<evidence type="ECO:0000313" key="3">
    <source>
        <dbReference type="Proteomes" id="UP001501470"/>
    </source>
</evidence>
<dbReference type="PROSITE" id="PS51186">
    <property type="entry name" value="GNAT"/>
    <property type="match status" value="1"/>
</dbReference>